<dbReference type="GO" id="GO:0050661">
    <property type="term" value="F:NADP binding"/>
    <property type="evidence" value="ECO:0007669"/>
    <property type="project" value="InterPro"/>
</dbReference>
<dbReference type="CDD" id="cd00209">
    <property type="entry name" value="DHFR"/>
    <property type="match status" value="1"/>
</dbReference>
<dbReference type="InterPro" id="IPR024072">
    <property type="entry name" value="DHFR-like_dom_sf"/>
</dbReference>
<evidence type="ECO:0000256" key="1">
    <source>
        <dbReference type="ARBA" id="ARBA00004903"/>
    </source>
</evidence>
<dbReference type="GO" id="GO:0004146">
    <property type="term" value="F:dihydrofolate reductase activity"/>
    <property type="evidence" value="ECO:0007669"/>
    <property type="project" value="UniProtKB-EC"/>
</dbReference>
<dbReference type="GO" id="GO:0046452">
    <property type="term" value="P:dihydrofolate metabolic process"/>
    <property type="evidence" value="ECO:0007669"/>
    <property type="project" value="TreeGrafter"/>
</dbReference>
<evidence type="ECO:0000256" key="7">
    <source>
        <dbReference type="PIRNR" id="PIRNR000194"/>
    </source>
</evidence>
<feature type="domain" description="DHFR" evidence="8">
    <location>
        <begin position="4"/>
        <end position="159"/>
    </location>
</feature>
<proteinExistence type="inferred from homology"/>
<dbReference type="UniPathway" id="UPA00077">
    <property type="reaction ID" value="UER00158"/>
</dbReference>
<protein>
    <recommendedName>
        <fullName evidence="3 7">Dihydrofolate reductase</fullName>
        <ecNumber evidence="3 7">1.5.1.3</ecNumber>
    </recommendedName>
</protein>
<keyword evidence="4 7" id="KW-0554">One-carbon metabolism</keyword>
<keyword evidence="6 7" id="KW-0560">Oxidoreductase</keyword>
<dbReference type="InterPro" id="IPR012259">
    <property type="entry name" value="DHFR"/>
</dbReference>
<dbReference type="Pfam" id="PF00186">
    <property type="entry name" value="DHFR_1"/>
    <property type="match status" value="1"/>
</dbReference>
<evidence type="ECO:0000256" key="5">
    <source>
        <dbReference type="ARBA" id="ARBA00022857"/>
    </source>
</evidence>
<dbReference type="GO" id="GO:0005829">
    <property type="term" value="C:cytosol"/>
    <property type="evidence" value="ECO:0007669"/>
    <property type="project" value="TreeGrafter"/>
</dbReference>
<dbReference type="GO" id="GO:0006730">
    <property type="term" value="P:one-carbon metabolic process"/>
    <property type="evidence" value="ECO:0007669"/>
    <property type="project" value="UniProtKB-KW"/>
</dbReference>
<organism evidence="9 10">
    <name type="scientific">Candidatus Beckwithbacteria bacterium GW2011_GWB1_47_15</name>
    <dbReference type="NCBI Taxonomy" id="1618371"/>
    <lineage>
        <taxon>Bacteria</taxon>
        <taxon>Candidatus Beckwithiibacteriota</taxon>
    </lineage>
</organism>
<dbReference type="Proteomes" id="UP000033860">
    <property type="component" value="Unassembled WGS sequence"/>
</dbReference>
<dbReference type="EC" id="1.5.1.3" evidence="3 7"/>
<dbReference type="PANTHER" id="PTHR48069">
    <property type="entry name" value="DIHYDROFOLATE REDUCTASE"/>
    <property type="match status" value="1"/>
</dbReference>
<dbReference type="PRINTS" id="PR00070">
    <property type="entry name" value="DHFR"/>
</dbReference>
<comment type="function">
    <text evidence="7">Key enzyme in folate metabolism. Catalyzes an essential reaction for de novo glycine and purine synthesis, and for DNA precursor synthesis.</text>
</comment>
<dbReference type="Gene3D" id="3.40.430.10">
    <property type="entry name" value="Dihydrofolate Reductase, subunit A"/>
    <property type="match status" value="1"/>
</dbReference>
<evidence type="ECO:0000256" key="2">
    <source>
        <dbReference type="ARBA" id="ARBA00009539"/>
    </source>
</evidence>
<sequence>MSAELSLIVAHDDKLGIAKNGLIPWHISADLKHFKKITYGYPIIMGRKTHQTIGQPLPGRTNIVVTRDSNYSAPGCLITHSLDEAINLAQSHDDRELFVIGGGELYRQTIDQADRLYVTKIEGDFGCDTFFPDYSRFKLTSQTKSQEGDYHFSFITLENPSFDSAPGST</sequence>
<dbReference type="AlphaFoldDB" id="A0A0G1RTE3"/>
<gene>
    <name evidence="9" type="ORF">UX85_C0011G0002</name>
</gene>
<dbReference type="GO" id="GO:0046654">
    <property type="term" value="P:tetrahydrofolate biosynthetic process"/>
    <property type="evidence" value="ECO:0007669"/>
    <property type="project" value="UniProtKB-UniPathway"/>
</dbReference>
<evidence type="ECO:0000256" key="4">
    <source>
        <dbReference type="ARBA" id="ARBA00022563"/>
    </source>
</evidence>
<evidence type="ECO:0000256" key="6">
    <source>
        <dbReference type="ARBA" id="ARBA00023002"/>
    </source>
</evidence>
<dbReference type="GO" id="GO:0046655">
    <property type="term" value="P:folic acid metabolic process"/>
    <property type="evidence" value="ECO:0007669"/>
    <property type="project" value="TreeGrafter"/>
</dbReference>
<dbReference type="PROSITE" id="PS51330">
    <property type="entry name" value="DHFR_2"/>
    <property type="match status" value="1"/>
</dbReference>
<comment type="caution">
    <text evidence="9">The sequence shown here is derived from an EMBL/GenBank/DDBJ whole genome shotgun (WGS) entry which is preliminary data.</text>
</comment>
<dbReference type="PATRIC" id="fig|1618371.3.peg.1141"/>
<evidence type="ECO:0000313" key="10">
    <source>
        <dbReference type="Proteomes" id="UP000033860"/>
    </source>
</evidence>
<dbReference type="EMBL" id="LCNT01000011">
    <property type="protein sequence ID" value="KKU60427.1"/>
    <property type="molecule type" value="Genomic_DNA"/>
</dbReference>
<name>A0A0G1RTE3_9BACT</name>
<comment type="catalytic activity">
    <reaction evidence="7">
        <text>(6S)-5,6,7,8-tetrahydrofolate + NADP(+) = 7,8-dihydrofolate + NADPH + H(+)</text>
        <dbReference type="Rhea" id="RHEA:15009"/>
        <dbReference type="ChEBI" id="CHEBI:15378"/>
        <dbReference type="ChEBI" id="CHEBI:57451"/>
        <dbReference type="ChEBI" id="CHEBI:57453"/>
        <dbReference type="ChEBI" id="CHEBI:57783"/>
        <dbReference type="ChEBI" id="CHEBI:58349"/>
        <dbReference type="EC" id="1.5.1.3"/>
    </reaction>
</comment>
<keyword evidence="5 7" id="KW-0521">NADP</keyword>
<dbReference type="PIRSF" id="PIRSF000194">
    <property type="entry name" value="DHFR"/>
    <property type="match status" value="1"/>
</dbReference>
<evidence type="ECO:0000256" key="3">
    <source>
        <dbReference type="ARBA" id="ARBA00012856"/>
    </source>
</evidence>
<dbReference type="SUPFAM" id="SSF53597">
    <property type="entry name" value="Dihydrofolate reductase-like"/>
    <property type="match status" value="1"/>
</dbReference>
<comment type="similarity">
    <text evidence="2 7">Belongs to the dihydrofolate reductase family.</text>
</comment>
<comment type="pathway">
    <text evidence="1 7">Cofactor biosynthesis; tetrahydrofolate biosynthesis; 5,6,7,8-tetrahydrofolate from 7,8-dihydrofolate: step 1/1.</text>
</comment>
<dbReference type="PANTHER" id="PTHR48069:SF3">
    <property type="entry name" value="DIHYDROFOLATE REDUCTASE"/>
    <property type="match status" value="1"/>
</dbReference>
<dbReference type="InterPro" id="IPR001796">
    <property type="entry name" value="DHFR_dom"/>
</dbReference>
<evidence type="ECO:0000259" key="8">
    <source>
        <dbReference type="PROSITE" id="PS51330"/>
    </source>
</evidence>
<evidence type="ECO:0000313" key="9">
    <source>
        <dbReference type="EMBL" id="KKU60427.1"/>
    </source>
</evidence>
<reference evidence="9 10" key="1">
    <citation type="journal article" date="2015" name="Nature">
        <title>rRNA introns, odd ribosomes, and small enigmatic genomes across a large radiation of phyla.</title>
        <authorList>
            <person name="Brown C.T."/>
            <person name="Hug L.A."/>
            <person name="Thomas B.C."/>
            <person name="Sharon I."/>
            <person name="Castelle C.J."/>
            <person name="Singh A."/>
            <person name="Wilkins M.J."/>
            <person name="Williams K.H."/>
            <person name="Banfield J.F."/>
        </authorList>
    </citation>
    <scope>NUCLEOTIDE SEQUENCE [LARGE SCALE GENOMIC DNA]</scope>
</reference>
<accession>A0A0G1RTE3</accession>